<comment type="caution">
    <text evidence="4">The sequence shown here is derived from an EMBL/GenBank/DDBJ whole genome shotgun (WGS) entry which is preliminary data.</text>
</comment>
<evidence type="ECO:0000256" key="1">
    <source>
        <dbReference type="SAM" id="MobiDB-lite"/>
    </source>
</evidence>
<evidence type="ECO:0000313" key="4">
    <source>
        <dbReference type="EMBL" id="MCP1727885.1"/>
    </source>
</evidence>
<keyword evidence="5" id="KW-1185">Reference proteome</keyword>
<dbReference type="SUPFAM" id="SSF53756">
    <property type="entry name" value="UDP-Glycosyltransferase/glycogen phosphorylase"/>
    <property type="match status" value="1"/>
</dbReference>
<dbReference type="PANTHER" id="PTHR12526:SF638">
    <property type="entry name" value="SPORE COAT PROTEIN SA"/>
    <property type="match status" value="1"/>
</dbReference>
<evidence type="ECO:0000259" key="3">
    <source>
        <dbReference type="Pfam" id="PF13579"/>
    </source>
</evidence>
<reference evidence="4 5" key="1">
    <citation type="submission" date="2022-03" db="EMBL/GenBank/DDBJ databases">
        <title>Genomic Encyclopedia of Type Strains, Phase III (KMG-III): the genomes of soil and plant-associated and newly described type strains.</title>
        <authorList>
            <person name="Whitman W."/>
        </authorList>
    </citation>
    <scope>NUCLEOTIDE SEQUENCE [LARGE SCALE GENOMIC DNA]</scope>
    <source>
        <strain evidence="4 5">BSker1</strain>
    </source>
</reference>
<dbReference type="Proteomes" id="UP001523550">
    <property type="component" value="Unassembled WGS sequence"/>
</dbReference>
<dbReference type="RefSeq" id="WP_253448883.1">
    <property type="nucleotide sequence ID" value="NZ_JALJYF010000002.1"/>
</dbReference>
<feature type="domain" description="Glycosyl transferase family 1" evidence="2">
    <location>
        <begin position="435"/>
        <end position="605"/>
    </location>
</feature>
<organism evidence="4 5">
    <name type="scientific">Natronospira proteinivora</name>
    <dbReference type="NCBI Taxonomy" id="1807133"/>
    <lineage>
        <taxon>Bacteria</taxon>
        <taxon>Pseudomonadati</taxon>
        <taxon>Pseudomonadota</taxon>
        <taxon>Gammaproteobacteria</taxon>
        <taxon>Natronospirales</taxon>
        <taxon>Natronospiraceae</taxon>
        <taxon>Natronospira</taxon>
    </lineage>
</organism>
<proteinExistence type="predicted"/>
<dbReference type="EMBL" id="JALJYF010000002">
    <property type="protein sequence ID" value="MCP1727885.1"/>
    <property type="molecule type" value="Genomic_DNA"/>
</dbReference>
<evidence type="ECO:0000259" key="2">
    <source>
        <dbReference type="Pfam" id="PF00534"/>
    </source>
</evidence>
<accession>A0ABT1GAF0</accession>
<dbReference type="CDD" id="cd03794">
    <property type="entry name" value="GT4_WbuB-like"/>
    <property type="match status" value="1"/>
</dbReference>
<dbReference type="InterPro" id="IPR028098">
    <property type="entry name" value="Glyco_trans_4-like_N"/>
</dbReference>
<dbReference type="Gene3D" id="3.40.50.2000">
    <property type="entry name" value="Glycogen Phosphorylase B"/>
    <property type="match status" value="2"/>
</dbReference>
<gene>
    <name evidence="4" type="ORF">J2T60_001885</name>
</gene>
<protein>
    <submittedName>
        <fullName evidence="4">PEP-CTERM/exosortase A-associated glycosyltransferase</fullName>
    </submittedName>
</protein>
<dbReference type="InterPro" id="IPR001296">
    <property type="entry name" value="Glyco_trans_1"/>
</dbReference>
<feature type="domain" description="Glycosyltransferase subfamily 4-like N-terminal" evidence="3">
    <location>
        <begin position="233"/>
        <end position="413"/>
    </location>
</feature>
<dbReference type="PANTHER" id="PTHR12526">
    <property type="entry name" value="GLYCOSYLTRANSFERASE"/>
    <property type="match status" value="1"/>
</dbReference>
<dbReference type="Pfam" id="PF13579">
    <property type="entry name" value="Glyco_trans_4_4"/>
    <property type="match status" value="1"/>
</dbReference>
<dbReference type="Pfam" id="PF00534">
    <property type="entry name" value="Glycos_transf_1"/>
    <property type="match status" value="1"/>
</dbReference>
<evidence type="ECO:0000313" key="5">
    <source>
        <dbReference type="Proteomes" id="UP001523550"/>
    </source>
</evidence>
<feature type="region of interest" description="Disordered" evidence="1">
    <location>
        <begin position="48"/>
        <end position="71"/>
    </location>
</feature>
<name>A0ABT1GAF0_9GAMM</name>
<sequence length="630" mass="69875">MASKLVSGLRSFKWRVVVPMSYHLGLPHERIAGWLRLAPLKARLGKASKAPAPEAGDGESPNAASNDPEARYPGPPRYSIYTASSVATSCRALRLRYDQARADDYIAALLDAAPEYEPDIRWGGFLAALDENPVDGLAEGEALLAQFPLHRLRKSLYYQYNHAGHIRRTRELAEALRHSEGAFERSCEILDARERMLARGGVALPAQEAAHNARPATRRVLYLLHNALPLDSGGYATRTHGLSRALIEHGWDMECVTRLGYPSDLKHRAHWVVPRVTVDGVPYQRLLDPSRSYRRLDAERYLERNAETVLKLAKKRRPALLHGASNHINGIAAVWAGRKLGLPSVYEVRGLWELTRLSRQPSFEGSELYDMIVQLETQACQEADQVIAITDALKQLLVDRGVPGEKIAVIPNGVDTERFAGPAPDVEADAGGQALRREWGIPPDALVLGYVGSMPQYEGLDDLIEAVARLREQGQDNLYCLLVGDGDQLSRLKWQAHRLGVSEQIKFTGRVPHEQVGDYYAAMDVMVFPRKPQPVTEIVSPMKPFEAMALGKPVLASDVAALAEIVKDGETGRLFEKGNVDSLAEAIATLADDDALRERLAETALRWVRENRDWRRLAEDASKLYQGLTA</sequence>